<gene>
    <name evidence="1" type="ORF">DPMN_155427</name>
</gene>
<accession>A0A9D4FSK3</accession>
<dbReference type="EMBL" id="JAIWYP010000007">
    <property type="protein sequence ID" value="KAH3801765.1"/>
    <property type="molecule type" value="Genomic_DNA"/>
</dbReference>
<proteinExistence type="predicted"/>
<comment type="caution">
    <text evidence="1">The sequence shown here is derived from an EMBL/GenBank/DDBJ whole genome shotgun (WGS) entry which is preliminary data.</text>
</comment>
<keyword evidence="2" id="KW-1185">Reference proteome</keyword>
<reference evidence="1" key="1">
    <citation type="journal article" date="2019" name="bioRxiv">
        <title>The Genome of the Zebra Mussel, Dreissena polymorpha: A Resource for Invasive Species Research.</title>
        <authorList>
            <person name="McCartney M.A."/>
            <person name="Auch B."/>
            <person name="Kono T."/>
            <person name="Mallez S."/>
            <person name="Zhang Y."/>
            <person name="Obille A."/>
            <person name="Becker A."/>
            <person name="Abrahante J.E."/>
            <person name="Garbe J."/>
            <person name="Badalamenti J.P."/>
            <person name="Herman A."/>
            <person name="Mangelson H."/>
            <person name="Liachko I."/>
            <person name="Sullivan S."/>
            <person name="Sone E.D."/>
            <person name="Koren S."/>
            <person name="Silverstein K.A.T."/>
            <person name="Beckman K.B."/>
            <person name="Gohl D.M."/>
        </authorList>
    </citation>
    <scope>NUCLEOTIDE SEQUENCE</scope>
    <source>
        <strain evidence="1">Duluth1</strain>
        <tissue evidence="1">Whole animal</tissue>
    </source>
</reference>
<dbReference type="Proteomes" id="UP000828390">
    <property type="component" value="Unassembled WGS sequence"/>
</dbReference>
<name>A0A9D4FSK3_DREPO</name>
<dbReference type="PROSITE" id="PS51257">
    <property type="entry name" value="PROKAR_LIPOPROTEIN"/>
    <property type="match status" value="1"/>
</dbReference>
<dbReference type="AlphaFoldDB" id="A0A9D4FSK3"/>
<reference evidence="1" key="2">
    <citation type="submission" date="2020-11" db="EMBL/GenBank/DDBJ databases">
        <authorList>
            <person name="McCartney M.A."/>
            <person name="Auch B."/>
            <person name="Kono T."/>
            <person name="Mallez S."/>
            <person name="Becker A."/>
            <person name="Gohl D.M."/>
            <person name="Silverstein K.A.T."/>
            <person name="Koren S."/>
            <person name="Bechman K.B."/>
            <person name="Herman A."/>
            <person name="Abrahante J.E."/>
            <person name="Garbe J."/>
        </authorList>
    </citation>
    <scope>NUCLEOTIDE SEQUENCE</scope>
    <source>
        <strain evidence="1">Duluth1</strain>
        <tissue evidence="1">Whole animal</tissue>
    </source>
</reference>
<organism evidence="1 2">
    <name type="scientific">Dreissena polymorpha</name>
    <name type="common">Zebra mussel</name>
    <name type="synonym">Mytilus polymorpha</name>
    <dbReference type="NCBI Taxonomy" id="45954"/>
    <lineage>
        <taxon>Eukaryota</taxon>
        <taxon>Metazoa</taxon>
        <taxon>Spiralia</taxon>
        <taxon>Lophotrochozoa</taxon>
        <taxon>Mollusca</taxon>
        <taxon>Bivalvia</taxon>
        <taxon>Autobranchia</taxon>
        <taxon>Heteroconchia</taxon>
        <taxon>Euheterodonta</taxon>
        <taxon>Imparidentia</taxon>
        <taxon>Neoheterodontei</taxon>
        <taxon>Myida</taxon>
        <taxon>Dreissenoidea</taxon>
        <taxon>Dreissenidae</taxon>
        <taxon>Dreissena</taxon>
    </lineage>
</organism>
<evidence type="ECO:0000313" key="1">
    <source>
        <dbReference type="EMBL" id="KAH3801765.1"/>
    </source>
</evidence>
<evidence type="ECO:0000313" key="2">
    <source>
        <dbReference type="Proteomes" id="UP000828390"/>
    </source>
</evidence>
<protein>
    <submittedName>
        <fullName evidence="1">Uncharacterized protein</fullName>
    </submittedName>
</protein>
<sequence>MIYKSIVVSIILYGCETWTLHADTERRRHLNINVSEDCSVSSTRNTRPTTTSGT</sequence>